<feature type="region of interest" description="Disordered" evidence="1">
    <location>
        <begin position="42"/>
        <end position="68"/>
    </location>
</feature>
<evidence type="ECO:0000313" key="2">
    <source>
        <dbReference type="Ensembl" id="ENSSVLP00005017452.1"/>
    </source>
</evidence>
<dbReference type="Ensembl" id="ENSSVLT00005019426.1">
    <property type="protein sequence ID" value="ENSSVLP00005017452.1"/>
    <property type="gene ID" value="ENSSVLG00005013979.1"/>
</dbReference>
<evidence type="ECO:0000313" key="3">
    <source>
        <dbReference type="Proteomes" id="UP000694564"/>
    </source>
</evidence>
<keyword evidence="3" id="KW-1185">Reference proteome</keyword>
<name>A0A8D2D0N9_SCIVU</name>
<organism evidence="2 3">
    <name type="scientific">Sciurus vulgaris</name>
    <name type="common">Eurasian red squirrel</name>
    <dbReference type="NCBI Taxonomy" id="55149"/>
    <lineage>
        <taxon>Eukaryota</taxon>
        <taxon>Metazoa</taxon>
        <taxon>Chordata</taxon>
        <taxon>Craniata</taxon>
        <taxon>Vertebrata</taxon>
        <taxon>Euteleostomi</taxon>
        <taxon>Mammalia</taxon>
        <taxon>Eutheria</taxon>
        <taxon>Euarchontoglires</taxon>
        <taxon>Glires</taxon>
        <taxon>Rodentia</taxon>
        <taxon>Sciuromorpha</taxon>
        <taxon>Sciuridae</taxon>
        <taxon>Sciurinae</taxon>
        <taxon>Sciurini</taxon>
        <taxon>Sciurus</taxon>
    </lineage>
</organism>
<reference evidence="2" key="1">
    <citation type="submission" date="2025-08" db="UniProtKB">
        <authorList>
            <consortium name="Ensembl"/>
        </authorList>
    </citation>
    <scope>IDENTIFICATION</scope>
</reference>
<dbReference type="AlphaFoldDB" id="A0A8D2D0N9"/>
<sequence>MPPLRGQGAHRPDLPGNEHEWELGWLQGRWSVRSAHHRYLREGHRVSPPPSKAAPVVSAHWTAEEIRS</sequence>
<protein>
    <submittedName>
        <fullName evidence="2">Uncharacterized protein</fullName>
    </submittedName>
</protein>
<proteinExistence type="predicted"/>
<reference evidence="2" key="2">
    <citation type="submission" date="2025-09" db="UniProtKB">
        <authorList>
            <consortium name="Ensembl"/>
        </authorList>
    </citation>
    <scope>IDENTIFICATION</scope>
</reference>
<evidence type="ECO:0000256" key="1">
    <source>
        <dbReference type="SAM" id="MobiDB-lite"/>
    </source>
</evidence>
<dbReference type="Proteomes" id="UP000694564">
    <property type="component" value="Chromosome 14"/>
</dbReference>
<accession>A0A8D2D0N9</accession>